<name>A0AAV7Y1M2_9NEOP</name>
<evidence type="ECO:0000256" key="2">
    <source>
        <dbReference type="ARBA" id="ARBA00023266"/>
    </source>
</evidence>
<reference evidence="3" key="1">
    <citation type="submission" date="2022-12" db="EMBL/GenBank/DDBJ databases">
        <title>Chromosome-level genome assembly of the bean flower thrips Megalurothrips usitatus.</title>
        <authorList>
            <person name="Ma L."/>
            <person name="Liu Q."/>
            <person name="Li H."/>
            <person name="Cai W."/>
        </authorList>
    </citation>
    <scope>NUCLEOTIDE SEQUENCE</scope>
    <source>
        <strain evidence="3">Cailab_2022a</strain>
    </source>
</reference>
<evidence type="ECO:0000256" key="1">
    <source>
        <dbReference type="ARBA" id="ARBA00005606"/>
    </source>
</evidence>
<dbReference type="AlphaFoldDB" id="A0AAV7Y1M2"/>
<keyword evidence="4" id="KW-1185">Reference proteome</keyword>
<organism evidence="3 4">
    <name type="scientific">Megalurothrips usitatus</name>
    <name type="common">bean blossom thrips</name>
    <dbReference type="NCBI Taxonomy" id="439358"/>
    <lineage>
        <taxon>Eukaryota</taxon>
        <taxon>Metazoa</taxon>
        <taxon>Ecdysozoa</taxon>
        <taxon>Arthropoda</taxon>
        <taxon>Hexapoda</taxon>
        <taxon>Insecta</taxon>
        <taxon>Pterygota</taxon>
        <taxon>Neoptera</taxon>
        <taxon>Paraneoptera</taxon>
        <taxon>Thysanoptera</taxon>
        <taxon>Terebrantia</taxon>
        <taxon>Thripoidea</taxon>
        <taxon>Thripidae</taxon>
        <taxon>Megalurothrips</taxon>
    </lineage>
</organism>
<dbReference type="PANTHER" id="PTHR23300">
    <property type="entry name" value="METHANETHIOL OXIDASE"/>
    <property type="match status" value="1"/>
</dbReference>
<proteinExistence type="inferred from homology"/>
<dbReference type="EMBL" id="JAPTSV010000001">
    <property type="protein sequence ID" value="KAJ1532009.1"/>
    <property type="molecule type" value="Genomic_DNA"/>
</dbReference>
<evidence type="ECO:0000313" key="3">
    <source>
        <dbReference type="EMBL" id="KAJ1532009.1"/>
    </source>
</evidence>
<dbReference type="GO" id="GO:0008430">
    <property type="term" value="F:selenium binding"/>
    <property type="evidence" value="ECO:0007669"/>
    <property type="project" value="InterPro"/>
</dbReference>
<comment type="similarity">
    <text evidence="1">Belongs to the selenium-binding protein family.</text>
</comment>
<dbReference type="Pfam" id="PF05694">
    <property type="entry name" value="SBP56"/>
    <property type="match status" value="1"/>
</dbReference>
<keyword evidence="2" id="KW-0711">Selenium</keyword>
<evidence type="ECO:0008006" key="5">
    <source>
        <dbReference type="Google" id="ProtNLM"/>
    </source>
</evidence>
<protein>
    <recommendedName>
        <fullName evidence="5">Methanethiol oxidase</fullName>
    </recommendedName>
</protein>
<dbReference type="InterPro" id="IPR008826">
    <property type="entry name" value="Se-bd"/>
</dbReference>
<dbReference type="PANTHER" id="PTHR23300:SF0">
    <property type="entry name" value="METHANETHIOL OXIDASE"/>
    <property type="match status" value="1"/>
</dbReference>
<comment type="caution">
    <text evidence="3">The sequence shown here is derived from an EMBL/GenBank/DDBJ whole genome shotgun (WGS) entry which is preliminary data.</text>
</comment>
<gene>
    <name evidence="3" type="ORF">ONE63_000643</name>
</gene>
<evidence type="ECO:0000313" key="4">
    <source>
        <dbReference type="Proteomes" id="UP001075354"/>
    </source>
</evidence>
<accession>A0AAV7Y1M2</accession>
<sequence length="481" mass="53419">MPCPGGGCGGGPGYKTPLDAMKNGPREKILYVPCIQPEGVKATKPDYLATVDVDPESPTFCQVIHRLHMTEPGDELHHSGWNVCSSCHDDPELRRDHLVLPSLGSDRVYFIDVSNPTAPKHDKIVDPKDIHGLGVSTLHTAHCLPSGHVMISTMGDAKGNGCGDFVMIDAKTSKVTGLWTNGKQAQFGYDFWYQPYFDVMLSSEWGAPRCFVNGHEPQYVYNKETYGRSINVFSWSERRLLQTIDLGEDGIAPLEIRFLHNPRKPIAFVGCAVNANVFRITKKEDGTWFAEKAIDVPAKKVEGWAGPEMQGMITDILISLDDRFLYFSNFLHGDVRQYDISDPFNPRLTGQVFLGGSVWKGGPIKVIEDKELKEQPELTQVKGRSLHGSAQMLQLSLDGKRLYVSSALFSPWDNQFYPEHVKNGSFIVQLDVDVVNGGMKINPDFLVDFGKEPDGPVLAHEMRYPGGDCTSDIWLDSGNSE</sequence>
<dbReference type="Proteomes" id="UP001075354">
    <property type="component" value="Chromosome 1"/>
</dbReference>
<dbReference type="SUPFAM" id="SSF75011">
    <property type="entry name" value="3-carboxy-cis,cis-mucoante lactonizing enzyme"/>
    <property type="match status" value="1"/>
</dbReference>